<accession>A0A1Z4JPW3</accession>
<evidence type="ECO:0000313" key="2">
    <source>
        <dbReference type="Proteomes" id="UP000217895"/>
    </source>
</evidence>
<keyword evidence="2" id="KW-1185">Reference proteome</keyword>
<dbReference type="Pfam" id="PF11320">
    <property type="entry name" value="DUF3122"/>
    <property type="match status" value="1"/>
</dbReference>
<proteinExistence type="predicted"/>
<reference evidence="1 2" key="1">
    <citation type="submission" date="2017-06" db="EMBL/GenBank/DDBJ databases">
        <title>Genome sequencing of cyanobaciteial culture collection at National Institute for Environmental Studies (NIES).</title>
        <authorList>
            <person name="Hirose Y."/>
            <person name="Shimura Y."/>
            <person name="Fujisawa T."/>
            <person name="Nakamura Y."/>
            <person name="Kawachi M."/>
        </authorList>
    </citation>
    <scope>NUCLEOTIDE SEQUENCE [LARGE SCALE GENOMIC DNA]</scope>
    <source>
        <strain evidence="1 2">NIES-2135</strain>
    </source>
</reference>
<evidence type="ECO:0000313" key="1">
    <source>
        <dbReference type="EMBL" id="BAY58707.1"/>
    </source>
</evidence>
<dbReference type="EMBL" id="AP018203">
    <property type="protein sequence ID" value="BAY58707.1"/>
    <property type="molecule type" value="Genomic_DNA"/>
</dbReference>
<sequence length="182" mass="20392">MKSPIREFFFWSLLSTWVMVISLGLGVLMSSPARAEIRQLEEAPGQSVIQSRQLLQDQHGNRWQAIAFQRSYPNGQTSFDLRLVGFPGITNIDHSQPLMLTNSLGANLTAHANDQAIFTDKIHPEPNVGQYDLQAVFPQMQAEIPLKLSIPTLQDESVRLSVSPLIIQEWKAVASSELQIKK</sequence>
<name>A0A1Z4JPW3_LEPBY</name>
<dbReference type="Proteomes" id="UP000217895">
    <property type="component" value="Chromosome"/>
</dbReference>
<gene>
    <name evidence="1" type="ORF">NIES2135_55800</name>
</gene>
<organism evidence="1 2">
    <name type="scientific">Leptolyngbya boryana NIES-2135</name>
    <dbReference type="NCBI Taxonomy" id="1973484"/>
    <lineage>
        <taxon>Bacteria</taxon>
        <taxon>Bacillati</taxon>
        <taxon>Cyanobacteriota</taxon>
        <taxon>Cyanophyceae</taxon>
        <taxon>Leptolyngbyales</taxon>
        <taxon>Leptolyngbyaceae</taxon>
        <taxon>Leptolyngbya group</taxon>
        <taxon>Leptolyngbya</taxon>
    </lineage>
</organism>
<dbReference type="InterPro" id="IPR021469">
    <property type="entry name" value="DUF3122"/>
</dbReference>
<dbReference type="AlphaFoldDB" id="A0A1Z4JPW3"/>
<evidence type="ECO:0008006" key="3">
    <source>
        <dbReference type="Google" id="ProtNLM"/>
    </source>
</evidence>
<protein>
    <recommendedName>
        <fullName evidence="3">DUF3122 domain-containing protein</fullName>
    </recommendedName>
</protein>